<keyword evidence="4" id="KW-1185">Reference proteome</keyword>
<evidence type="ECO:0000256" key="1">
    <source>
        <dbReference type="SAM" id="MobiDB-lite"/>
    </source>
</evidence>
<dbReference type="Proteomes" id="UP001596222">
    <property type="component" value="Unassembled WGS sequence"/>
</dbReference>
<protein>
    <submittedName>
        <fullName evidence="3">Alpha/beta hydrolase</fullName>
    </submittedName>
</protein>
<evidence type="ECO:0000313" key="3">
    <source>
        <dbReference type="EMBL" id="MFC5149936.1"/>
    </source>
</evidence>
<dbReference type="Gene3D" id="3.40.50.1820">
    <property type="entry name" value="alpha/beta hydrolase"/>
    <property type="match status" value="1"/>
</dbReference>
<proteinExistence type="predicted"/>
<dbReference type="Pfam" id="PF12146">
    <property type="entry name" value="Hydrolase_4"/>
    <property type="match status" value="1"/>
</dbReference>
<evidence type="ECO:0000259" key="2">
    <source>
        <dbReference type="Pfam" id="PF12146"/>
    </source>
</evidence>
<feature type="compositionally biased region" description="Low complexity" evidence="1">
    <location>
        <begin position="1"/>
        <end position="17"/>
    </location>
</feature>
<feature type="region of interest" description="Disordered" evidence="1">
    <location>
        <begin position="1"/>
        <end position="47"/>
    </location>
</feature>
<sequence length="339" mass="36264">MSTETAEPAIAAAAFPDPAGPDPAGPDPAGPDPAGPGPAGPAEPGERQELYPVVPDVRVRDVVLDAEGVALSALIATPPPWIPPRATVFAVHGGGMRAGYFDARVHPGQSLLTLGASLGFTVVAVDRPGYGLSAERFPTGATLAEQSGLLHTALAQYARHHDTGAGMFLLAHSYGGKLALHALADERGAAFLGADISGIGHRYAVDVRDPQAFHSRRTWSRHWGRLDLYPPGAFRAVKPLVTPMPLREAAEALRWGEEFPGLAARVRVPVRFTFAEHEGWWRHDEETIDSMRTAFPAGTQVLFDRQPAAGHNISLGWAARSYHLRALAFFEDCLLPHTT</sequence>
<gene>
    <name evidence="3" type="ORF">ACFPP6_35375</name>
</gene>
<feature type="domain" description="Serine aminopeptidase S33" evidence="2">
    <location>
        <begin position="83"/>
        <end position="188"/>
    </location>
</feature>
<dbReference type="InterPro" id="IPR022742">
    <property type="entry name" value="Hydrolase_4"/>
</dbReference>
<dbReference type="GO" id="GO:0016787">
    <property type="term" value="F:hydrolase activity"/>
    <property type="evidence" value="ECO:0007669"/>
    <property type="project" value="UniProtKB-KW"/>
</dbReference>
<keyword evidence="3" id="KW-0378">Hydrolase</keyword>
<dbReference type="RefSeq" id="WP_382050960.1">
    <property type="nucleotide sequence ID" value="NZ_JBHSKJ010000036.1"/>
</dbReference>
<reference evidence="4" key="1">
    <citation type="journal article" date="2019" name="Int. J. Syst. Evol. Microbiol.">
        <title>The Global Catalogue of Microorganisms (GCM) 10K type strain sequencing project: providing services to taxonomists for standard genome sequencing and annotation.</title>
        <authorList>
            <consortium name="The Broad Institute Genomics Platform"/>
            <consortium name="The Broad Institute Genome Sequencing Center for Infectious Disease"/>
            <person name="Wu L."/>
            <person name="Ma J."/>
        </authorList>
    </citation>
    <scope>NUCLEOTIDE SEQUENCE [LARGE SCALE GENOMIC DNA]</scope>
    <source>
        <strain evidence="4">CGMCC 4.1641</strain>
    </source>
</reference>
<dbReference type="InterPro" id="IPR029058">
    <property type="entry name" value="AB_hydrolase_fold"/>
</dbReference>
<dbReference type="EMBL" id="JBHSKJ010000036">
    <property type="protein sequence ID" value="MFC5149936.1"/>
    <property type="molecule type" value="Genomic_DNA"/>
</dbReference>
<feature type="compositionally biased region" description="Pro residues" evidence="1">
    <location>
        <begin position="18"/>
        <end position="41"/>
    </location>
</feature>
<comment type="caution">
    <text evidence="3">The sequence shown here is derived from an EMBL/GenBank/DDBJ whole genome shotgun (WGS) entry which is preliminary data.</text>
</comment>
<evidence type="ECO:0000313" key="4">
    <source>
        <dbReference type="Proteomes" id="UP001596222"/>
    </source>
</evidence>
<dbReference type="SUPFAM" id="SSF53474">
    <property type="entry name" value="alpha/beta-Hydrolases"/>
    <property type="match status" value="1"/>
</dbReference>
<accession>A0ABW0A868</accession>
<name>A0ABW0A868_9ACTN</name>
<organism evidence="3 4">
    <name type="scientific">Streptomyces aureoversilis</name>
    <dbReference type="NCBI Taxonomy" id="67277"/>
    <lineage>
        <taxon>Bacteria</taxon>
        <taxon>Bacillati</taxon>
        <taxon>Actinomycetota</taxon>
        <taxon>Actinomycetes</taxon>
        <taxon>Kitasatosporales</taxon>
        <taxon>Streptomycetaceae</taxon>
        <taxon>Streptomyces</taxon>
    </lineage>
</organism>